<protein>
    <submittedName>
        <fullName evidence="2">Uncharacterized protein</fullName>
    </submittedName>
</protein>
<organism evidence="2 3">
    <name type="scientific">Phyllosticta citricarpa</name>
    <dbReference type="NCBI Taxonomy" id="55181"/>
    <lineage>
        <taxon>Eukaryota</taxon>
        <taxon>Fungi</taxon>
        <taxon>Dikarya</taxon>
        <taxon>Ascomycota</taxon>
        <taxon>Pezizomycotina</taxon>
        <taxon>Dothideomycetes</taxon>
        <taxon>Dothideomycetes incertae sedis</taxon>
        <taxon>Botryosphaeriales</taxon>
        <taxon>Phyllostictaceae</taxon>
        <taxon>Phyllosticta</taxon>
    </lineage>
</organism>
<comment type="caution">
    <text evidence="2">The sequence shown here is derived from an EMBL/GenBank/DDBJ whole genome shotgun (WGS) entry which is preliminary data.</text>
</comment>
<feature type="compositionally biased region" description="Basic and acidic residues" evidence="1">
    <location>
        <begin position="354"/>
        <end position="364"/>
    </location>
</feature>
<feature type="compositionally biased region" description="Low complexity" evidence="1">
    <location>
        <begin position="315"/>
        <end position="324"/>
    </location>
</feature>
<name>A0ABR1MD49_9PEZI</name>
<evidence type="ECO:0000313" key="2">
    <source>
        <dbReference type="EMBL" id="KAK7546256.1"/>
    </source>
</evidence>
<feature type="compositionally biased region" description="Basic and acidic residues" evidence="1">
    <location>
        <begin position="251"/>
        <end position="269"/>
    </location>
</feature>
<feature type="compositionally biased region" description="Basic and acidic residues" evidence="1">
    <location>
        <begin position="279"/>
        <end position="290"/>
    </location>
</feature>
<gene>
    <name evidence="2" type="ORF">IWX46DRAFT_580894</name>
</gene>
<evidence type="ECO:0000313" key="3">
    <source>
        <dbReference type="Proteomes" id="UP001365128"/>
    </source>
</evidence>
<sequence length="423" mass="47153">MDASRRSSSVYSREQDDRINVVPSFCGPSIFDQRAERRFEASLTSANRLLCAGGFQKRIIEAVWVLHVELRPVLRVGGRESTIGKIDYCCNLLIKTLGTWAGRNRALSHDISKVNLDTLRQISQTSSEGSDHAIRELKTAMRTLPSIAGCAQNVTTISIFQLYFAEEIDFHFTPAGSTPEEIRHLLPAERHMRTLLLRIRDCFNEAKATAKVLLDDSTAVWQEFGSHSSHGPRLAFDSPRLPTAPSPCPSPDKDLHAEHGAERKRDKAIKNLGAMFKGKGKEKEEEEKTSSMKISAPFNAQHLVGLTKPGTNPSLDALPAAPLPTLQERQREIQQQFARPRQDSGAGRETQTSQEEHTSPDRHQTHSFAARDVAAAESSLTSAMAGASIYDEEDFDCELNPERRKSWWRKKTLADLEGGRRGE</sequence>
<evidence type="ECO:0000256" key="1">
    <source>
        <dbReference type="SAM" id="MobiDB-lite"/>
    </source>
</evidence>
<keyword evidence="3" id="KW-1185">Reference proteome</keyword>
<reference evidence="2 3" key="1">
    <citation type="submission" date="2024-04" db="EMBL/GenBank/DDBJ databases">
        <title>Phyllosticta paracitricarpa is synonymous to the EU quarantine fungus P. citricarpa based on phylogenomic analyses.</title>
        <authorList>
            <consortium name="Lawrence Berkeley National Laboratory"/>
            <person name="Van Ingen-Buijs V.A."/>
            <person name="Van Westerhoven A.C."/>
            <person name="Haridas S."/>
            <person name="Skiadas P."/>
            <person name="Martin F."/>
            <person name="Groenewald J.Z."/>
            <person name="Crous P.W."/>
            <person name="Seidl M.F."/>
        </authorList>
    </citation>
    <scope>NUCLEOTIDE SEQUENCE [LARGE SCALE GENOMIC DNA]</scope>
    <source>
        <strain evidence="2 3">CBS 122670</strain>
    </source>
</reference>
<feature type="region of interest" description="Disordered" evidence="1">
    <location>
        <begin position="226"/>
        <end position="382"/>
    </location>
</feature>
<accession>A0ABR1MD49</accession>
<proteinExistence type="predicted"/>
<dbReference type="Proteomes" id="UP001365128">
    <property type="component" value="Unassembled WGS sequence"/>
</dbReference>
<dbReference type="EMBL" id="JBBPDW010000015">
    <property type="protein sequence ID" value="KAK7546256.1"/>
    <property type="molecule type" value="Genomic_DNA"/>
</dbReference>